<dbReference type="EMBL" id="CP136426">
    <property type="protein sequence ID" value="WOC51824.1"/>
    <property type="molecule type" value="Genomic_DNA"/>
</dbReference>
<dbReference type="KEGG" id="bpor:BPO_1177"/>
<organism evidence="2 3">
    <name type="scientific">Bergeyella porcorum</name>
    <dbReference type="NCBI Taxonomy" id="1735111"/>
    <lineage>
        <taxon>Bacteria</taxon>
        <taxon>Pseudomonadati</taxon>
        <taxon>Bacteroidota</taxon>
        <taxon>Flavobacteriia</taxon>
        <taxon>Flavobacteriales</taxon>
        <taxon>Weeksellaceae</taxon>
        <taxon>Bergeyella</taxon>
    </lineage>
</organism>
<name>A0AAU0F2X8_9FLAO</name>
<dbReference type="InterPro" id="IPR028098">
    <property type="entry name" value="Glyco_trans_4-like_N"/>
</dbReference>
<proteinExistence type="predicted"/>
<feature type="domain" description="Glycosyltransferase subfamily 4-like N-terminal" evidence="1">
    <location>
        <begin position="3"/>
        <end position="80"/>
    </location>
</feature>
<dbReference type="Gene3D" id="3.40.50.2000">
    <property type="entry name" value="Glycogen Phosphorylase B"/>
    <property type="match status" value="2"/>
</dbReference>
<protein>
    <recommendedName>
        <fullName evidence="1">Glycosyltransferase subfamily 4-like N-terminal domain-containing protein</fullName>
    </recommendedName>
</protein>
<reference evidence="2" key="1">
    <citation type="submission" date="2023-10" db="EMBL/GenBank/DDBJ databases">
        <title>Characterization and whole genome sequencing of a novel strain of Bergeyella porcorum QD2021 isolated from pig.</title>
        <authorList>
            <person name="Liu G."/>
            <person name="Chen C."/>
            <person name="Han X."/>
        </authorList>
    </citation>
    <scope>NUCLEOTIDE SEQUENCE</scope>
    <source>
        <strain evidence="2">QD2021</strain>
    </source>
</reference>
<dbReference type="GO" id="GO:0016757">
    <property type="term" value="F:glycosyltransferase activity"/>
    <property type="evidence" value="ECO:0007669"/>
    <property type="project" value="UniProtKB-ARBA"/>
</dbReference>
<gene>
    <name evidence="2" type="ORF">BPO_1177</name>
</gene>
<keyword evidence="3" id="KW-1185">Reference proteome</keyword>
<dbReference type="AlphaFoldDB" id="A0AAU0F2X8"/>
<evidence type="ECO:0000259" key="1">
    <source>
        <dbReference type="Pfam" id="PF13439"/>
    </source>
</evidence>
<sequence>MLFAVWLKWRYRIPFVISEHWSIYLKENRSKLSKGKLYIAKIIARYASCILPVSYAMKNHLTKLGFQNRFKVVGNVVDTQLFSVKNDKSEPFTFLHISNLVPLKNADKIIKVATQLRATHQNFRLCIGEMAR</sequence>
<evidence type="ECO:0000313" key="3">
    <source>
        <dbReference type="Proteomes" id="UP001432059"/>
    </source>
</evidence>
<accession>A0AAU0F2X8</accession>
<dbReference type="Pfam" id="PF13439">
    <property type="entry name" value="Glyco_transf_4"/>
    <property type="match status" value="1"/>
</dbReference>
<dbReference type="Proteomes" id="UP001432059">
    <property type="component" value="Chromosome"/>
</dbReference>
<dbReference type="SUPFAM" id="SSF53756">
    <property type="entry name" value="UDP-Glycosyltransferase/glycogen phosphorylase"/>
    <property type="match status" value="1"/>
</dbReference>
<evidence type="ECO:0000313" key="2">
    <source>
        <dbReference type="EMBL" id="WOC51824.1"/>
    </source>
</evidence>